<keyword evidence="7 9" id="KW-1133">Transmembrane helix</keyword>
<dbReference type="EMBL" id="CP001826">
    <property type="protein sequence ID" value="ACZ43627.1"/>
    <property type="molecule type" value="Genomic_DNA"/>
</dbReference>
<dbReference type="Pfam" id="PF00528">
    <property type="entry name" value="BPD_transp_1"/>
    <property type="match status" value="1"/>
</dbReference>
<dbReference type="GO" id="GO:0005886">
    <property type="term" value="C:plasma membrane"/>
    <property type="evidence" value="ECO:0007669"/>
    <property type="project" value="UniProtKB-SubCell"/>
</dbReference>
<feature type="transmembrane region" description="Helical" evidence="9">
    <location>
        <begin position="106"/>
        <end position="129"/>
    </location>
</feature>
<evidence type="ECO:0000256" key="1">
    <source>
        <dbReference type="ARBA" id="ARBA00004651"/>
    </source>
</evidence>
<accession>D1CIQ7</accession>
<dbReference type="PANTHER" id="PTHR42922:SF1">
    <property type="entry name" value="PHOSPHATE TRANSPORT SYSTEM PERMEASE PROTEIN PSTA"/>
    <property type="match status" value="1"/>
</dbReference>
<evidence type="ECO:0000256" key="4">
    <source>
        <dbReference type="ARBA" id="ARBA00022475"/>
    </source>
</evidence>
<evidence type="ECO:0000256" key="6">
    <source>
        <dbReference type="ARBA" id="ARBA00022692"/>
    </source>
</evidence>
<dbReference type="HOGENOM" id="CLU_033621_2_0_0"/>
<evidence type="ECO:0000259" key="10">
    <source>
        <dbReference type="PROSITE" id="PS50928"/>
    </source>
</evidence>
<dbReference type="SUPFAM" id="SSF161098">
    <property type="entry name" value="MetI-like"/>
    <property type="match status" value="1"/>
</dbReference>
<keyword evidence="5" id="KW-0592">Phosphate transport</keyword>
<name>D1CIQ7_THET1</name>
<comment type="subcellular location">
    <subcellularLocation>
        <location evidence="1 9">Cell membrane</location>
        <topology evidence="1 9">Multi-pass membrane protein</topology>
    </subcellularLocation>
</comment>
<evidence type="ECO:0000256" key="9">
    <source>
        <dbReference type="RuleBase" id="RU363043"/>
    </source>
</evidence>
<dbReference type="KEGG" id="ttr:Tter_2741"/>
<feature type="transmembrane region" description="Helical" evidence="9">
    <location>
        <begin position="20"/>
        <end position="40"/>
    </location>
</feature>
<dbReference type="GO" id="GO:0035435">
    <property type="term" value="P:phosphate ion transmembrane transport"/>
    <property type="evidence" value="ECO:0007669"/>
    <property type="project" value="InterPro"/>
</dbReference>
<organism evidence="11 12">
    <name type="scientific">Thermobaculum terrenum (strain ATCC BAA-798 / CCMEE 7001 / YNP1)</name>
    <dbReference type="NCBI Taxonomy" id="525904"/>
    <lineage>
        <taxon>Bacteria</taxon>
        <taxon>Bacillati</taxon>
        <taxon>Chloroflexota</taxon>
        <taxon>Chloroflexia</taxon>
        <taxon>Candidatus Thermobaculales</taxon>
        <taxon>Candidatus Thermobaculaceae</taxon>
        <taxon>Thermobaculum</taxon>
    </lineage>
</organism>
<keyword evidence="12" id="KW-1185">Reference proteome</keyword>
<evidence type="ECO:0000256" key="8">
    <source>
        <dbReference type="ARBA" id="ARBA00023136"/>
    </source>
</evidence>
<comment type="similarity">
    <text evidence="2 9">Belongs to the binding-protein-dependent transport system permease family. CysTW subfamily.</text>
</comment>
<evidence type="ECO:0000256" key="3">
    <source>
        <dbReference type="ARBA" id="ARBA00022448"/>
    </source>
</evidence>
<feature type="transmembrane region" description="Helical" evidence="9">
    <location>
        <begin position="252"/>
        <end position="271"/>
    </location>
</feature>
<protein>
    <recommendedName>
        <fullName evidence="9">Phosphate transport system permease protein PstA</fullName>
    </recommendedName>
</protein>
<dbReference type="PROSITE" id="PS50928">
    <property type="entry name" value="ABC_TM1"/>
    <property type="match status" value="1"/>
</dbReference>
<reference evidence="12" key="1">
    <citation type="journal article" date="2010" name="Stand. Genomic Sci.">
        <title>Complete genome sequence of 'Thermobaculum terrenum' type strain (YNP1).</title>
        <authorList>
            <person name="Kiss H."/>
            <person name="Cleland D."/>
            <person name="Lapidus A."/>
            <person name="Lucas S."/>
            <person name="Glavina Del Rio T."/>
            <person name="Nolan M."/>
            <person name="Tice H."/>
            <person name="Han C."/>
            <person name="Goodwin L."/>
            <person name="Pitluck S."/>
            <person name="Liolios K."/>
            <person name="Ivanova N."/>
            <person name="Mavromatis K."/>
            <person name="Ovchinnikova G."/>
            <person name="Pati A."/>
            <person name="Chen A."/>
            <person name="Palaniappan K."/>
            <person name="Land M."/>
            <person name="Hauser L."/>
            <person name="Chang Y."/>
            <person name="Jeffries C."/>
            <person name="Lu M."/>
            <person name="Brettin T."/>
            <person name="Detter J."/>
            <person name="Goker M."/>
            <person name="Tindall B."/>
            <person name="Beck B."/>
            <person name="McDermott T."/>
            <person name="Woyke T."/>
            <person name="Bristow J."/>
            <person name="Eisen J."/>
            <person name="Markowitz V."/>
            <person name="Hugenholtz P."/>
            <person name="Kyrpides N."/>
            <person name="Klenk H."/>
            <person name="Cheng J."/>
        </authorList>
    </citation>
    <scope>NUCLEOTIDE SEQUENCE [LARGE SCALE GENOMIC DNA]</scope>
    <source>
        <strain evidence="12">ATCC BAA-798 / YNP1</strain>
    </source>
</reference>
<dbReference type="Gene3D" id="1.10.3720.10">
    <property type="entry name" value="MetI-like"/>
    <property type="match status" value="1"/>
</dbReference>
<dbReference type="Proteomes" id="UP000000323">
    <property type="component" value="Chromosome 2"/>
</dbReference>
<feature type="transmembrane region" description="Helical" evidence="9">
    <location>
        <begin position="135"/>
        <end position="154"/>
    </location>
</feature>
<dbReference type="InterPro" id="IPR000515">
    <property type="entry name" value="MetI-like"/>
</dbReference>
<dbReference type="CDD" id="cd06261">
    <property type="entry name" value="TM_PBP2"/>
    <property type="match status" value="1"/>
</dbReference>
<evidence type="ECO:0000256" key="5">
    <source>
        <dbReference type="ARBA" id="ARBA00022592"/>
    </source>
</evidence>
<feature type="transmembrane region" description="Helical" evidence="9">
    <location>
        <begin position="65"/>
        <end position="94"/>
    </location>
</feature>
<dbReference type="STRING" id="525904.Tter_2741"/>
<dbReference type="PANTHER" id="PTHR42922">
    <property type="entry name" value="PHOSPHATE TRANSPORT SYSTEM PERMEASE PROTEIN PSTA"/>
    <property type="match status" value="1"/>
</dbReference>
<keyword evidence="3" id="KW-0813">Transport</keyword>
<keyword evidence="4 9" id="KW-1003">Cell membrane</keyword>
<evidence type="ECO:0000313" key="12">
    <source>
        <dbReference type="Proteomes" id="UP000000323"/>
    </source>
</evidence>
<evidence type="ECO:0000313" key="11">
    <source>
        <dbReference type="EMBL" id="ACZ43627.1"/>
    </source>
</evidence>
<sequence length="281" mass="29701">MVFRVPLRRKLTDTAARGLICISAFVAVLPLVLILAYLAVRGVPALSWEFFARNPMPLGSPGGGMLNAIVGTLIIVGLASLMSVPLGVLTGMYLGEYGVGTFARTVRFLSDSLAGIPSIAAGIFAYSFIVTAMGHFSALAGSVALAILILPVVIRTTEDALRMVPGDIREAAYALGITRWRSTLRIVLPAARAPIVTGALLGIARASGETAPLLFTAFGTPFLTFDPSQPMSALPLQIYVYATSPYEVNWNLAWAAALTLVTIVLILNVLARVISAKSRSL</sequence>
<dbReference type="OrthoDB" id="9807065at2"/>
<dbReference type="GO" id="GO:0005315">
    <property type="term" value="F:phosphate transmembrane transporter activity"/>
    <property type="evidence" value="ECO:0007669"/>
    <property type="project" value="InterPro"/>
</dbReference>
<keyword evidence="8 9" id="KW-0472">Membrane</keyword>
<dbReference type="RefSeq" id="WP_012876658.1">
    <property type="nucleotide sequence ID" value="NC_013526.1"/>
</dbReference>
<dbReference type="InterPro" id="IPR051408">
    <property type="entry name" value="Phosphate_transprt_permease"/>
</dbReference>
<dbReference type="eggNOG" id="COG0581">
    <property type="taxonomic scope" value="Bacteria"/>
</dbReference>
<dbReference type="InterPro" id="IPR035906">
    <property type="entry name" value="MetI-like_sf"/>
</dbReference>
<proteinExistence type="inferred from homology"/>
<dbReference type="NCBIfam" id="TIGR00974">
    <property type="entry name" value="3a0107s02c"/>
    <property type="match status" value="1"/>
</dbReference>
<evidence type="ECO:0000256" key="7">
    <source>
        <dbReference type="ARBA" id="ARBA00022989"/>
    </source>
</evidence>
<feature type="transmembrane region" description="Helical" evidence="9">
    <location>
        <begin position="186"/>
        <end position="204"/>
    </location>
</feature>
<keyword evidence="6 9" id="KW-0812">Transmembrane</keyword>
<dbReference type="InterPro" id="IPR005672">
    <property type="entry name" value="Phosphate_PstA"/>
</dbReference>
<evidence type="ECO:0000256" key="2">
    <source>
        <dbReference type="ARBA" id="ARBA00007069"/>
    </source>
</evidence>
<gene>
    <name evidence="11" type="ordered locus">Tter_2741</name>
</gene>
<feature type="domain" description="ABC transmembrane type-1" evidence="10">
    <location>
        <begin position="69"/>
        <end position="271"/>
    </location>
</feature>
<dbReference type="AlphaFoldDB" id="D1CIQ7"/>